<dbReference type="AlphaFoldDB" id="A0A285ILD9"/>
<dbReference type="InterPro" id="IPR017523">
    <property type="entry name" value="Rv3268"/>
</dbReference>
<reference evidence="1 2" key="1">
    <citation type="submission" date="2017-09" db="EMBL/GenBank/DDBJ databases">
        <authorList>
            <person name="Ehlers B."/>
            <person name="Leendertz F.H."/>
        </authorList>
    </citation>
    <scope>NUCLEOTIDE SEQUENCE [LARGE SCALE GENOMIC DNA]</scope>
    <source>
        <strain evidence="1 2">CGMCC 4.6857</strain>
    </source>
</reference>
<accession>A0A285ILD9</accession>
<sequence>MTGHDQLITYYDDATGERTALTAAELGTWAAATAALLTGECGHGPRSTAAVLLPPHWQTAAVLLGAWSAGIAVSYRDWATAGLSPAGAPLDVTFVHRRRVDSWLDEVPIGTDQFVLSLTPSGSPSPEAPRGYRDYATAVHPHLGAAPPSITPPADAPATTDGTTYGAYAAVAAEMAAQRGITAGDRVLINAATQEQPLTWLLTPMVAGASIVLCANLDPAKLSARVKSERITHSFL</sequence>
<dbReference type="SUPFAM" id="SSF56801">
    <property type="entry name" value="Acetyl-CoA synthetase-like"/>
    <property type="match status" value="1"/>
</dbReference>
<dbReference type="NCBIfam" id="TIGR03089">
    <property type="entry name" value="TIGR03089 family protein"/>
    <property type="match status" value="1"/>
</dbReference>
<name>A0A285ILD9_9ACTN</name>
<evidence type="ECO:0000313" key="2">
    <source>
        <dbReference type="Proteomes" id="UP000219612"/>
    </source>
</evidence>
<dbReference type="InterPro" id="IPR042099">
    <property type="entry name" value="ANL_N_sf"/>
</dbReference>
<dbReference type="EMBL" id="OBDY01000009">
    <property type="protein sequence ID" value="SNY48830.1"/>
    <property type="molecule type" value="Genomic_DNA"/>
</dbReference>
<keyword evidence="2" id="KW-1185">Reference proteome</keyword>
<dbReference type="RefSeq" id="WP_097321957.1">
    <property type="nucleotide sequence ID" value="NZ_OBDY01000009.1"/>
</dbReference>
<proteinExistence type="predicted"/>
<organism evidence="1 2">
    <name type="scientific">Paractinoplanes atraurantiacus</name>
    <dbReference type="NCBI Taxonomy" id="1036182"/>
    <lineage>
        <taxon>Bacteria</taxon>
        <taxon>Bacillati</taxon>
        <taxon>Actinomycetota</taxon>
        <taxon>Actinomycetes</taxon>
        <taxon>Micromonosporales</taxon>
        <taxon>Micromonosporaceae</taxon>
        <taxon>Paractinoplanes</taxon>
    </lineage>
</organism>
<dbReference type="Proteomes" id="UP000219612">
    <property type="component" value="Unassembled WGS sequence"/>
</dbReference>
<dbReference type="OrthoDB" id="3396763at2"/>
<dbReference type="Gene3D" id="3.40.50.12780">
    <property type="entry name" value="N-terminal domain of ligase-like"/>
    <property type="match status" value="1"/>
</dbReference>
<evidence type="ECO:0000313" key="1">
    <source>
        <dbReference type="EMBL" id="SNY48830.1"/>
    </source>
</evidence>
<gene>
    <name evidence="1" type="ORF">SAMN05421748_109123</name>
</gene>
<protein>
    <submittedName>
        <fullName evidence="1">TIGR03089 family protein</fullName>
    </submittedName>
</protein>